<dbReference type="InterPro" id="IPR050323">
    <property type="entry name" value="Ribosomal_protein_uL10"/>
</dbReference>
<reference evidence="10 11" key="2">
    <citation type="journal article" date="2022" name="Nat. Commun.">
        <title>High-resolution structures of a thermophilic eukaryotic 80S ribosome reveal atomistic details of translocation.</title>
        <authorList>
            <person name="Kisonaite M."/>
            <person name="Wild K."/>
            <person name="Lapouge K."/>
            <person name="Ruppert T."/>
            <person name="Sinning I."/>
        </authorList>
    </citation>
    <scope>STRUCTURE BY ELECTRON MICROSCOPY (2.90 ANGSTROMS)</scope>
</reference>
<keyword evidence="10 11" id="KW-0002">3D-structure</keyword>
<reference evidence="8 9" key="1">
    <citation type="journal article" date="2011" name="Cell">
        <title>Insight into structure and assembly of the nuclear pore complex by utilizing the genome of a eukaryotic thermophile.</title>
        <authorList>
            <person name="Amlacher S."/>
            <person name="Sarges P."/>
            <person name="Flemming D."/>
            <person name="van Noort V."/>
            <person name="Kunze R."/>
            <person name="Devos D.P."/>
            <person name="Arumugam M."/>
            <person name="Bork P."/>
            <person name="Hurt E."/>
        </authorList>
    </citation>
    <scope>NUCLEOTIDE SEQUENCE [LARGE SCALE GENOMIC DNA]</scope>
    <source>
        <strain evidence="9">DSM 1495 / CBS 144.50 / IMI 039719</strain>
    </source>
</reference>
<dbReference type="eggNOG" id="KOG0815">
    <property type="taxonomic scope" value="Eukaryota"/>
</dbReference>
<dbReference type="EMDB" id="EMD-17004"/>
<dbReference type="PDB" id="7Z3N">
    <property type="method" value="EM"/>
    <property type="resolution" value="3.20 A"/>
    <property type="chains" value="Ls=1-312"/>
</dbReference>
<dbReference type="GO" id="GO:0003735">
    <property type="term" value="F:structural constituent of ribosome"/>
    <property type="evidence" value="ECO:0007669"/>
    <property type="project" value="TreeGrafter"/>
</dbReference>
<gene>
    <name evidence="8" type="ORF">CTHT_0067070</name>
</gene>
<dbReference type="Pfam" id="PF00428">
    <property type="entry name" value="Ribosomal_60s"/>
    <property type="match status" value="1"/>
</dbReference>
<dbReference type="InterPro" id="IPR040637">
    <property type="entry name" value="Ribosomal_uL10-like_insert"/>
</dbReference>
<feature type="region of interest" description="Disordered" evidence="6">
    <location>
        <begin position="279"/>
        <end position="312"/>
    </location>
</feature>
<evidence type="ECO:0007829" key="12">
    <source>
        <dbReference type="PDB" id="7Z3N"/>
    </source>
</evidence>
<dbReference type="PANTHER" id="PTHR45699">
    <property type="entry name" value="60S ACIDIC RIBOSOMAL PROTEIN P0"/>
    <property type="match status" value="1"/>
</dbReference>
<evidence type="ECO:0007829" key="10">
    <source>
        <dbReference type="PDB" id="7OLC"/>
    </source>
</evidence>
<dbReference type="GO" id="GO:0002181">
    <property type="term" value="P:cytoplasmic translation"/>
    <property type="evidence" value="ECO:0007669"/>
    <property type="project" value="TreeGrafter"/>
</dbReference>
<dbReference type="Gene3D" id="3.90.105.20">
    <property type="match status" value="1"/>
</dbReference>
<dbReference type="FunFam" id="3.90.105.20:FF:000001">
    <property type="entry name" value="60S acidic ribosomal protein P0"/>
    <property type="match status" value="1"/>
</dbReference>
<dbReference type="InterPro" id="IPR001790">
    <property type="entry name" value="Ribosomal_uL10"/>
</dbReference>
<dbReference type="PIRSF" id="PIRSF039087">
    <property type="entry name" value="L10E"/>
    <property type="match status" value="1"/>
</dbReference>
<keyword evidence="3 5" id="KW-0689">Ribosomal protein</keyword>
<name>G0SGP3_CHATD</name>
<keyword evidence="2" id="KW-0597">Phosphoprotein</keyword>
<evidence type="ECO:0000259" key="7">
    <source>
        <dbReference type="Pfam" id="PF17777"/>
    </source>
</evidence>
<dbReference type="EMDB" id="EMD-14480"/>
<dbReference type="PDB" id="7Z3O">
    <property type="method" value="EM"/>
    <property type="resolution" value="3.30 A"/>
    <property type="chains" value="Ls=1-312"/>
</dbReference>
<comment type="similarity">
    <text evidence="1 5">Belongs to the universal ribosomal protein uL10 family.</text>
</comment>
<evidence type="ECO:0000256" key="4">
    <source>
        <dbReference type="ARBA" id="ARBA00023274"/>
    </source>
</evidence>
<dbReference type="PDB" id="7OLD">
    <property type="method" value="EM"/>
    <property type="resolution" value="3.00 A"/>
    <property type="chains" value="Ls=1-312"/>
</dbReference>
<dbReference type="InterPro" id="IPR030670">
    <property type="entry name" value="uL10_eukaryotes"/>
</dbReference>
<dbReference type="GeneID" id="18260745"/>
<proteinExistence type="evidence at protein level"/>
<dbReference type="EMDB" id="EMD-12976"/>
<dbReference type="AlphaFoldDB" id="G0SGP3"/>
<evidence type="ECO:0007829" key="13">
    <source>
        <dbReference type="PDB" id="7Z3O"/>
    </source>
</evidence>
<reference evidence="14" key="4">
    <citation type="journal article" date="2024" name="Nat. Commun.">
        <title>Methionine aminopeptidase 2 and its autoproteolysis product have different binding sites on the ribosome.</title>
        <authorList>
            <person name="Klein M.A."/>
            <person name="Wild K."/>
            <person name="Kisonaite M."/>
            <person name="Sinning I."/>
        </authorList>
    </citation>
    <scope>STRUCTURE BY ELECTRON MICROSCOPY (3.10 ANGSTROMS)</scope>
</reference>
<dbReference type="FunFam" id="3.30.70.1730:FF:000002">
    <property type="entry name" value="60S acidic ribosomal protein P0"/>
    <property type="match status" value="1"/>
</dbReference>
<dbReference type="CDD" id="cd05795">
    <property type="entry name" value="Ribosomal_P0_L10e"/>
    <property type="match status" value="1"/>
</dbReference>
<evidence type="ECO:0000313" key="9">
    <source>
        <dbReference type="Proteomes" id="UP000008066"/>
    </source>
</evidence>
<dbReference type="EMBL" id="GL988047">
    <property type="protein sequence ID" value="EGS17382.1"/>
    <property type="molecule type" value="Genomic_DNA"/>
</dbReference>
<dbReference type="STRING" id="759272.G0SGP3"/>
<dbReference type="InterPro" id="IPR043141">
    <property type="entry name" value="Ribosomal_uL10-like_sf"/>
</dbReference>
<sequence>MGGKSGNKAGYFDKLKGLLEEYPSIFVVSVDNVSSQQMHEIRKALRGQGVVLMGKNTMVRRALKTFMPDHPEYERLLPFVKGNVGFVFTNGDLKEVREKILSNRIKAPARAGAIAPVDVWVPAGNTGMEPGKTSFFQALGIPTKIARGTIEITTDIKLVEAGAKVGPSEATLLNMLNISPFTYGMGIAQVYDQGNTFPASVLDVSEEQLLKSFTSAITTVASLSLALNYPTLPSVIHSLINSYKKVLAVAVETEYSWPEIEELKDRIANPEAYAVAAPAAAAAAPVEEKKEEKKEESEKEESDDEGFGGLFD</sequence>
<dbReference type="HOGENOM" id="CLU_053173_1_1_1"/>
<dbReference type="PDB" id="7OLC">
    <property type="method" value="EM"/>
    <property type="resolution" value="2.90 A"/>
    <property type="chains" value="Ls=1-312"/>
</dbReference>
<dbReference type="EMDB" id="EMD-12977"/>
<evidence type="ECO:0007829" key="14">
    <source>
        <dbReference type="PDB" id="8OO0"/>
    </source>
</evidence>
<dbReference type="Pfam" id="PF17777">
    <property type="entry name" value="RL10P_insert"/>
    <property type="match status" value="1"/>
</dbReference>
<reference evidence="12 13" key="3">
    <citation type="journal article" date="2023" name="Nat. Struct. Mol. Biol.">
        <title>Structural inventory of cotranslational protein folding by the eukaryotic RAC complex.</title>
        <authorList>
            <person name="Kisonaite M."/>
            <person name="Wild K."/>
            <person name="Lapouge K."/>
            <person name="Gese G.V."/>
            <person name="Kellner N."/>
            <person name="Hurt E."/>
            <person name="Sinning I."/>
        </authorList>
    </citation>
    <scope>STRUCTURE BY ELECTRON MICROSCOPY (3.20 ANGSTROMS)</scope>
</reference>
<dbReference type="PDB" id="8OO0">
    <property type="method" value="EM"/>
    <property type="resolution" value="3.10 A"/>
    <property type="chains" value="Ls=1-312"/>
</dbReference>
<dbReference type="Pfam" id="PF00466">
    <property type="entry name" value="Ribosomal_L10"/>
    <property type="match status" value="1"/>
</dbReference>
<evidence type="ECO:0000256" key="1">
    <source>
        <dbReference type="ARBA" id="ARBA00008889"/>
    </source>
</evidence>
<evidence type="ECO:0000256" key="6">
    <source>
        <dbReference type="SAM" id="MobiDB-lite"/>
    </source>
</evidence>
<dbReference type="EMDB" id="EMD-14479"/>
<keyword evidence="4 5" id="KW-0687">Ribonucleoprotein</keyword>
<dbReference type="KEGG" id="cthr:CTHT_0067070"/>
<dbReference type="GO" id="GO:0070180">
    <property type="term" value="F:large ribosomal subunit rRNA binding"/>
    <property type="evidence" value="ECO:0007669"/>
    <property type="project" value="TreeGrafter"/>
</dbReference>
<dbReference type="Gene3D" id="3.30.70.1730">
    <property type="match status" value="1"/>
</dbReference>
<feature type="compositionally biased region" description="Basic and acidic residues" evidence="6">
    <location>
        <begin position="286"/>
        <end position="297"/>
    </location>
</feature>
<evidence type="ECO:0000256" key="5">
    <source>
        <dbReference type="PIRNR" id="PIRNR039087"/>
    </source>
</evidence>
<evidence type="ECO:0000256" key="2">
    <source>
        <dbReference type="ARBA" id="ARBA00022553"/>
    </source>
</evidence>
<evidence type="ECO:0007829" key="11">
    <source>
        <dbReference type="PDB" id="7OLD"/>
    </source>
</evidence>
<dbReference type="GO" id="GO:0000027">
    <property type="term" value="P:ribosomal large subunit assembly"/>
    <property type="evidence" value="ECO:0007669"/>
    <property type="project" value="TreeGrafter"/>
</dbReference>
<dbReference type="GO" id="GO:0022625">
    <property type="term" value="C:cytosolic large ribosomal subunit"/>
    <property type="evidence" value="ECO:0007669"/>
    <property type="project" value="TreeGrafter"/>
</dbReference>
<dbReference type="SUPFAM" id="SSF160369">
    <property type="entry name" value="Ribosomal protein L10-like"/>
    <property type="match status" value="1"/>
</dbReference>
<organism evidence="9">
    <name type="scientific">Chaetomium thermophilum (strain DSM 1495 / CBS 144.50 / IMI 039719)</name>
    <name type="common">Thermochaetoides thermophila</name>
    <dbReference type="NCBI Taxonomy" id="759272"/>
    <lineage>
        <taxon>Eukaryota</taxon>
        <taxon>Fungi</taxon>
        <taxon>Dikarya</taxon>
        <taxon>Ascomycota</taxon>
        <taxon>Pezizomycotina</taxon>
        <taxon>Sordariomycetes</taxon>
        <taxon>Sordariomycetidae</taxon>
        <taxon>Sordariales</taxon>
        <taxon>Chaetomiaceae</taxon>
        <taxon>Thermochaetoides</taxon>
    </lineage>
</organism>
<feature type="domain" description="Large ribosomal subunit protein uL10-like insertion" evidence="7">
    <location>
        <begin position="109"/>
        <end position="178"/>
    </location>
</feature>
<protein>
    <recommendedName>
        <fullName evidence="5">60S acidic ribosomal protein P0</fullName>
    </recommendedName>
</protein>
<evidence type="ECO:0000313" key="8">
    <source>
        <dbReference type="EMBL" id="EGS17382.1"/>
    </source>
</evidence>
<dbReference type="RefSeq" id="XP_006697000.1">
    <property type="nucleotide sequence ID" value="XM_006696937.1"/>
</dbReference>
<evidence type="ECO:0000256" key="3">
    <source>
        <dbReference type="ARBA" id="ARBA00022980"/>
    </source>
</evidence>
<accession>G0SGP3</accession>
<keyword evidence="9" id="KW-1185">Reference proteome</keyword>
<comment type="function">
    <text evidence="5">Component of the ribosome, a large ribonucleoprotein complex responsible for the synthesis of proteins in the cell. The small ribosomal subunit (SSU) binds messenger RNAs (mRNAs) and translates the encoded message by selecting cognate aminoacyl-transfer RNA (tRNA) molecules. The large subunit (LSU) contains the ribosomal catalytic site termed the peptidyl transferase center (PTC), which catalyzes the formation of peptide bonds, thereby polymerizing the amino acids delivered by tRNAs into a polypeptide chain. The nascent polypeptides leave the ribosome through a tunnel in the LSU and interact with protein factors that function in enzymatic processing, targeting, and the membrane insertion of nascent chains at the exit of the ribosomal tunnel. uL10 forms part of the P stalk that participates in recruiting G proteins to the ribosome.</text>
</comment>
<dbReference type="OrthoDB" id="10259902at2759"/>
<dbReference type="Proteomes" id="UP000008066">
    <property type="component" value="Unassembled WGS sequence"/>
</dbReference>
<dbReference type="PANTHER" id="PTHR45699:SF3">
    <property type="entry name" value="LARGE RIBOSOMAL SUBUNIT PROTEIN UL10"/>
    <property type="match status" value="1"/>
</dbReference>
<dbReference type="InterPro" id="IPR043164">
    <property type="entry name" value="Ribosomal_uL10-like_insert_sf"/>
</dbReference>
<dbReference type="OMA" id="DMNPFKL"/>